<evidence type="ECO:0000313" key="8">
    <source>
        <dbReference type="EMBL" id="EUC41892.1"/>
    </source>
</evidence>
<dbReference type="PANTHER" id="PTHR42973:SF9">
    <property type="entry name" value="FAD-BINDING PCMH-TYPE DOMAIN-CONTAINING PROTEIN-RELATED"/>
    <property type="match status" value="1"/>
</dbReference>
<comment type="cofactor">
    <cofactor evidence="1">
        <name>FAD</name>
        <dbReference type="ChEBI" id="CHEBI:57692"/>
    </cofactor>
</comment>
<evidence type="ECO:0000256" key="3">
    <source>
        <dbReference type="ARBA" id="ARBA00022630"/>
    </source>
</evidence>
<sequence length="509" mass="56463">MFLRVFAPFAAVIITSIYPLVSCSPTTSSDIICRTPASGIDLQALVPKLSPNAKIYLPGTHEFITYTTRWSNLEAPTPSVVIAPGTENDVQYIVKFANEHDIPFLAYNGHHGTLTTLGKMEYGIEIYMPPLDSVTISKDGKFVTVGGGINSKKLIDTLWAAGKQTVTGCCECVSFLGPALGGGHGWLQGHHGLITDQFESMNIVLANGDFKSIDSRSDLWWGMQGAGHNFGIVTSVTTKIYDIEYSNWAIETIVFSGEKVEEVYKAANEYILRGGNQSTEIQNWSYWQNDATLDSEKPVIIMYIIQEGVTSVDSKYTAPFHDIGPLTITPQSGSYLDLAKWTGIALDSPPCQDFGFSNPRFPIYTSAYNITAQRKAYDLYASAISGADNPYYNSIFMFEDYPSDGVRHRDSSASAFGFRDDYLLAAPLIIYNSTSQAQDDAVEQLGTQLRNIIWEGTGRKELHTYVNYAYGNEGSPSWYGHEEWRQEKLKALKRKYDPKGKFSFYAPIA</sequence>
<keyword evidence="3" id="KW-0285">Flavoprotein</keyword>
<dbReference type="InterPro" id="IPR036318">
    <property type="entry name" value="FAD-bd_PCMH-like_sf"/>
</dbReference>
<dbReference type="AlphaFoldDB" id="W6YR19"/>
<dbReference type="KEGG" id="bor:COCMIDRAFT_29386"/>
<dbReference type="HOGENOM" id="CLU_018354_0_1_1"/>
<dbReference type="STRING" id="930090.W6YR19"/>
<gene>
    <name evidence="8" type="ORF">COCMIDRAFT_29386</name>
</gene>
<organism evidence="8 9">
    <name type="scientific">Bipolaris oryzae ATCC 44560</name>
    <dbReference type="NCBI Taxonomy" id="930090"/>
    <lineage>
        <taxon>Eukaryota</taxon>
        <taxon>Fungi</taxon>
        <taxon>Dikarya</taxon>
        <taxon>Ascomycota</taxon>
        <taxon>Pezizomycotina</taxon>
        <taxon>Dothideomycetes</taxon>
        <taxon>Pleosporomycetidae</taxon>
        <taxon>Pleosporales</taxon>
        <taxon>Pleosporineae</taxon>
        <taxon>Pleosporaceae</taxon>
        <taxon>Bipolaris</taxon>
    </lineage>
</organism>
<keyword evidence="4" id="KW-0274">FAD</keyword>
<dbReference type="PANTHER" id="PTHR42973">
    <property type="entry name" value="BINDING OXIDOREDUCTASE, PUTATIVE (AFU_ORTHOLOGUE AFUA_1G17690)-RELATED"/>
    <property type="match status" value="1"/>
</dbReference>
<evidence type="ECO:0000256" key="1">
    <source>
        <dbReference type="ARBA" id="ARBA00001974"/>
    </source>
</evidence>
<protein>
    <recommendedName>
        <fullName evidence="7">FAD-binding PCMH-type domain-containing protein</fullName>
    </recommendedName>
</protein>
<feature type="domain" description="FAD-binding PCMH-type" evidence="7">
    <location>
        <begin position="74"/>
        <end position="243"/>
    </location>
</feature>
<evidence type="ECO:0000256" key="6">
    <source>
        <dbReference type="SAM" id="SignalP"/>
    </source>
</evidence>
<evidence type="ECO:0000256" key="2">
    <source>
        <dbReference type="ARBA" id="ARBA00005466"/>
    </source>
</evidence>
<dbReference type="RefSeq" id="XP_007691570.1">
    <property type="nucleotide sequence ID" value="XM_007693380.1"/>
</dbReference>
<evidence type="ECO:0000256" key="5">
    <source>
        <dbReference type="ARBA" id="ARBA00023002"/>
    </source>
</evidence>
<dbReference type="Pfam" id="PF01565">
    <property type="entry name" value="FAD_binding_4"/>
    <property type="match status" value="1"/>
</dbReference>
<proteinExistence type="inferred from homology"/>
<dbReference type="Proteomes" id="UP000054032">
    <property type="component" value="Unassembled WGS sequence"/>
</dbReference>
<feature type="chain" id="PRO_5004889331" description="FAD-binding PCMH-type domain-containing protein" evidence="6">
    <location>
        <begin position="24"/>
        <end position="509"/>
    </location>
</feature>
<name>W6YR19_COCMI</name>
<dbReference type="eggNOG" id="ENOG502SJ3M">
    <property type="taxonomic scope" value="Eukaryota"/>
</dbReference>
<dbReference type="Gene3D" id="3.40.462.20">
    <property type="match status" value="1"/>
</dbReference>
<dbReference type="OrthoDB" id="9996127at2759"/>
<dbReference type="PROSITE" id="PS51387">
    <property type="entry name" value="FAD_PCMH"/>
    <property type="match status" value="1"/>
</dbReference>
<dbReference type="InterPro" id="IPR016169">
    <property type="entry name" value="FAD-bd_PCMH_sub2"/>
</dbReference>
<dbReference type="EMBL" id="KI964081">
    <property type="protein sequence ID" value="EUC41892.1"/>
    <property type="molecule type" value="Genomic_DNA"/>
</dbReference>
<reference evidence="8 9" key="1">
    <citation type="journal article" date="2013" name="PLoS Genet.">
        <title>Comparative genome structure, secondary metabolite, and effector coding capacity across Cochliobolus pathogens.</title>
        <authorList>
            <person name="Condon B.J."/>
            <person name="Leng Y."/>
            <person name="Wu D."/>
            <person name="Bushley K.E."/>
            <person name="Ohm R.A."/>
            <person name="Otillar R."/>
            <person name="Martin J."/>
            <person name="Schackwitz W."/>
            <person name="Grimwood J."/>
            <person name="MohdZainudin N."/>
            <person name="Xue C."/>
            <person name="Wang R."/>
            <person name="Manning V.A."/>
            <person name="Dhillon B."/>
            <person name="Tu Z.J."/>
            <person name="Steffenson B.J."/>
            <person name="Salamov A."/>
            <person name="Sun H."/>
            <person name="Lowry S."/>
            <person name="LaButti K."/>
            <person name="Han J."/>
            <person name="Copeland A."/>
            <person name="Lindquist E."/>
            <person name="Barry K."/>
            <person name="Schmutz J."/>
            <person name="Baker S.E."/>
            <person name="Ciuffetti L.M."/>
            <person name="Grigoriev I.V."/>
            <person name="Zhong S."/>
            <person name="Turgeon B.G."/>
        </authorList>
    </citation>
    <scope>NUCLEOTIDE SEQUENCE [LARGE SCALE GENOMIC DNA]</scope>
    <source>
        <strain evidence="8 9">ATCC 44560</strain>
    </source>
</reference>
<evidence type="ECO:0000256" key="4">
    <source>
        <dbReference type="ARBA" id="ARBA00022827"/>
    </source>
</evidence>
<evidence type="ECO:0000313" key="9">
    <source>
        <dbReference type="Proteomes" id="UP000054032"/>
    </source>
</evidence>
<dbReference type="SUPFAM" id="SSF56176">
    <property type="entry name" value="FAD-binding/transporter-associated domain-like"/>
    <property type="match status" value="1"/>
</dbReference>
<feature type="signal peptide" evidence="6">
    <location>
        <begin position="1"/>
        <end position="23"/>
    </location>
</feature>
<comment type="similarity">
    <text evidence="2">Belongs to the oxygen-dependent FAD-linked oxidoreductase family.</text>
</comment>
<dbReference type="GO" id="GO:0071949">
    <property type="term" value="F:FAD binding"/>
    <property type="evidence" value="ECO:0007669"/>
    <property type="project" value="InterPro"/>
</dbReference>
<evidence type="ECO:0000259" key="7">
    <source>
        <dbReference type="PROSITE" id="PS51387"/>
    </source>
</evidence>
<dbReference type="Gene3D" id="3.30.465.10">
    <property type="match status" value="1"/>
</dbReference>
<dbReference type="InterPro" id="IPR050416">
    <property type="entry name" value="FAD-linked_Oxidoreductase"/>
</dbReference>
<dbReference type="GeneID" id="19121495"/>
<keyword evidence="6" id="KW-0732">Signal</keyword>
<accession>W6YR19</accession>
<dbReference type="InterPro" id="IPR016166">
    <property type="entry name" value="FAD-bd_PCMH"/>
</dbReference>
<keyword evidence="5" id="KW-0560">Oxidoreductase</keyword>
<dbReference type="GO" id="GO:0016491">
    <property type="term" value="F:oxidoreductase activity"/>
    <property type="evidence" value="ECO:0007669"/>
    <property type="project" value="UniProtKB-KW"/>
</dbReference>
<dbReference type="InterPro" id="IPR006094">
    <property type="entry name" value="Oxid_FAD_bind_N"/>
</dbReference>
<keyword evidence="9" id="KW-1185">Reference proteome</keyword>